<evidence type="ECO:0000313" key="1">
    <source>
        <dbReference type="EMBL" id="MEE2059650.1"/>
    </source>
</evidence>
<dbReference type="RefSeq" id="WP_330134873.1">
    <property type="nucleotide sequence ID" value="NZ_JAUTXY010000009.1"/>
</dbReference>
<dbReference type="Proteomes" id="UP001336020">
    <property type="component" value="Unassembled WGS sequence"/>
</dbReference>
<organism evidence="1 2">
    <name type="scientific">Rhodococcus artemisiae</name>
    <dbReference type="NCBI Taxonomy" id="714159"/>
    <lineage>
        <taxon>Bacteria</taxon>
        <taxon>Bacillati</taxon>
        <taxon>Actinomycetota</taxon>
        <taxon>Actinomycetes</taxon>
        <taxon>Mycobacteriales</taxon>
        <taxon>Nocardiaceae</taxon>
        <taxon>Rhodococcus</taxon>
    </lineage>
</organism>
<accession>A0ABU7LDR0</accession>
<evidence type="ECO:0000313" key="2">
    <source>
        <dbReference type="Proteomes" id="UP001336020"/>
    </source>
</evidence>
<gene>
    <name evidence="1" type="ORF">Q7514_19205</name>
</gene>
<keyword evidence="2" id="KW-1185">Reference proteome</keyword>
<reference evidence="1 2" key="1">
    <citation type="submission" date="2023-07" db="EMBL/GenBank/DDBJ databases">
        <authorList>
            <person name="Girao M."/>
            <person name="Carvalho M.F."/>
        </authorList>
    </citation>
    <scope>NUCLEOTIDE SEQUENCE [LARGE SCALE GENOMIC DNA]</scope>
    <source>
        <strain evidence="1 2">YIM65754</strain>
    </source>
</reference>
<evidence type="ECO:0008006" key="3">
    <source>
        <dbReference type="Google" id="ProtNLM"/>
    </source>
</evidence>
<proteinExistence type="predicted"/>
<comment type="caution">
    <text evidence="1">The sequence shown here is derived from an EMBL/GenBank/DDBJ whole genome shotgun (WGS) entry which is preliminary data.</text>
</comment>
<name>A0ABU7LDR0_9NOCA</name>
<sequence>MGDHIGVTLSPVVGERERRLVRVVDARASEVRLSDAVDGHRSEADMDRSVERQSPLFAGRTLEFHDEDSGYRFVAASPSAEPDLWSELVSGALTAYRKYGVEVAIEYDKIIDGGSTTYFFAALDADGVVVGGSRALGPYRSADDAHPMVEWSDPVHRSAIRRVLGECLPHGLVESKMGWVAAGVPRRRQLSAAVARTTTYCMELLGARYLVGTAADNALEMWTQCGARIIDDIPPCPYPDSRYRTRLLLWDVRESGSCERTRELEKLLSSEVG</sequence>
<protein>
    <recommendedName>
        <fullName evidence="3">N-acetyltransferase domain-containing protein</fullName>
    </recommendedName>
</protein>
<dbReference type="EMBL" id="JAUTXY010000009">
    <property type="protein sequence ID" value="MEE2059650.1"/>
    <property type="molecule type" value="Genomic_DNA"/>
</dbReference>